<feature type="compositionally biased region" description="Basic and acidic residues" evidence="1">
    <location>
        <begin position="22"/>
        <end position="35"/>
    </location>
</feature>
<gene>
    <name evidence="2" type="ORF">CYJ25_00105</name>
</gene>
<reference evidence="2 3" key="1">
    <citation type="submission" date="2017-12" db="EMBL/GenBank/DDBJ databases">
        <title>Phylogenetic diversity of female urinary microbiome.</title>
        <authorList>
            <person name="Thomas-White K."/>
            <person name="Wolfe A.J."/>
        </authorList>
    </citation>
    <scope>NUCLEOTIDE SEQUENCE [LARGE SCALE GENOMIC DNA]</scope>
    <source>
        <strain evidence="2 3">UMB0250</strain>
    </source>
</reference>
<comment type="caution">
    <text evidence="2">The sequence shown here is derived from an EMBL/GenBank/DDBJ whole genome shotgun (WGS) entry which is preliminary data.</text>
</comment>
<evidence type="ECO:0000256" key="1">
    <source>
        <dbReference type="SAM" id="MobiDB-lite"/>
    </source>
</evidence>
<dbReference type="AlphaFoldDB" id="A0A2I1I6D7"/>
<feature type="region of interest" description="Disordered" evidence="1">
    <location>
        <begin position="22"/>
        <end position="46"/>
    </location>
</feature>
<dbReference type="Proteomes" id="UP000234545">
    <property type="component" value="Unassembled WGS sequence"/>
</dbReference>
<dbReference type="EMBL" id="PKKJ01000001">
    <property type="protein sequence ID" value="PKY66695.1"/>
    <property type="molecule type" value="Genomic_DNA"/>
</dbReference>
<organism evidence="2 3">
    <name type="scientific">Schaalia turicensis</name>
    <dbReference type="NCBI Taxonomy" id="131111"/>
    <lineage>
        <taxon>Bacteria</taxon>
        <taxon>Bacillati</taxon>
        <taxon>Actinomycetota</taxon>
        <taxon>Actinomycetes</taxon>
        <taxon>Actinomycetales</taxon>
        <taxon>Actinomycetaceae</taxon>
        <taxon>Schaalia</taxon>
    </lineage>
</organism>
<evidence type="ECO:0000313" key="3">
    <source>
        <dbReference type="Proteomes" id="UP000234545"/>
    </source>
</evidence>
<keyword evidence="2" id="KW-0238">DNA-binding</keyword>
<accession>A0A2I1I6D7</accession>
<dbReference type="GO" id="GO:0003677">
    <property type="term" value="F:DNA binding"/>
    <property type="evidence" value="ECO:0007669"/>
    <property type="project" value="UniProtKB-KW"/>
</dbReference>
<dbReference type="OrthoDB" id="3268233at2"/>
<name>A0A2I1I6D7_9ACTO</name>
<sequence length="131" mass="14571">MSKHSSRASGFWSALAQHFSTDSRQKDEALDEERTRARRGTTPIRDVHNRQHVTLFGTLMSMTYPPEGSHFMLVGTLYDGTASIELRWPGRMSIPGLKVGEHIEVEGTAGIQGDALTIINPLYRIIASESM</sequence>
<protein>
    <submittedName>
        <fullName evidence="2">DNA-binding protein</fullName>
    </submittedName>
</protein>
<evidence type="ECO:0000313" key="2">
    <source>
        <dbReference type="EMBL" id="PKY66695.1"/>
    </source>
</evidence>
<proteinExistence type="predicted"/>